<dbReference type="GO" id="GO:0016757">
    <property type="term" value="F:glycosyltransferase activity"/>
    <property type="evidence" value="ECO:0007669"/>
    <property type="project" value="TreeGrafter"/>
</dbReference>
<dbReference type="CDD" id="cd03801">
    <property type="entry name" value="GT4_PimA-like"/>
    <property type="match status" value="1"/>
</dbReference>
<proteinExistence type="predicted"/>
<sequence>MTKLRTVHLLDDLSFGGVTRGLAVFAEPELAAVMTGQVVEIDPAQRIAPRFDADLILMHFTPRWNALPFLASLRLRNPGARIVHVEHSYTRAWTALHVPNLSRFRTMLRLWRKGCDELVAVSHGQAAWLQDFLGLAVAPRVIEPWGGCQGCRELPLPTPRKGRPLRLAAYGRFAEQKGFDILIAAMSLLPSQDYELDLGGFGPWDDRLRDQAAGLSNVRFFGRVGDVAAFLDACDVVVVPSRWEAFGQVVAEAKMAGRPVLVADVDGMPEQMITPDWIADCSSPEGLAAAIARIDASDLVAVGARNRAAMADVRRERVAAWLDLIQAKAVAVSFPQVLAA</sequence>
<dbReference type="PANTHER" id="PTHR12526:SF635">
    <property type="entry name" value="GLYCOSYL TRANSFERASE GROUP 1"/>
    <property type="match status" value="1"/>
</dbReference>
<dbReference type="RefSeq" id="WP_008065608.1">
    <property type="nucleotide sequence ID" value="NZ_AQWK01000001.1"/>
</dbReference>
<reference evidence="1 2" key="1">
    <citation type="journal article" date="2012" name="J. Bacteriol.">
        <title>Draft Genome Sequence of Novosphingobium nitrogenifigens Y88T.</title>
        <authorList>
            <person name="Strabala T.J."/>
            <person name="Macdonald L."/>
            <person name="Liu V."/>
            <person name="Smit A.M."/>
        </authorList>
    </citation>
    <scope>NUCLEOTIDE SEQUENCE [LARGE SCALE GENOMIC DNA]</scope>
    <source>
        <strain evidence="1 2">DSM 19370</strain>
    </source>
</reference>
<dbReference type="InParanoid" id="F1Z8E1"/>
<dbReference type="SUPFAM" id="SSF53756">
    <property type="entry name" value="UDP-Glycosyltransferase/glycogen phosphorylase"/>
    <property type="match status" value="1"/>
</dbReference>
<accession>F1Z8E1</accession>
<protein>
    <submittedName>
        <fullName evidence="1">Glycosyltransferase</fullName>
    </submittedName>
</protein>
<dbReference type="Proteomes" id="UP000004728">
    <property type="component" value="Unassembled WGS sequence"/>
</dbReference>
<evidence type="ECO:0000313" key="2">
    <source>
        <dbReference type="Proteomes" id="UP000004728"/>
    </source>
</evidence>
<dbReference type="EMBL" id="AEWJ01000037">
    <property type="protein sequence ID" value="EGD59084.1"/>
    <property type="molecule type" value="Genomic_DNA"/>
</dbReference>
<gene>
    <name evidence="1" type="ORF">Y88_1146</name>
</gene>
<dbReference type="PANTHER" id="PTHR12526">
    <property type="entry name" value="GLYCOSYLTRANSFERASE"/>
    <property type="match status" value="1"/>
</dbReference>
<dbReference type="STRING" id="983920.Y88_1146"/>
<evidence type="ECO:0000313" key="1">
    <source>
        <dbReference type="EMBL" id="EGD59084.1"/>
    </source>
</evidence>
<keyword evidence="2" id="KW-1185">Reference proteome</keyword>
<keyword evidence="1" id="KW-0808">Transferase</keyword>
<dbReference type="HOGENOM" id="CLU_068408_0_0_5"/>
<comment type="caution">
    <text evidence="1">The sequence shown here is derived from an EMBL/GenBank/DDBJ whole genome shotgun (WGS) entry which is preliminary data.</text>
</comment>
<organism evidence="1 2">
    <name type="scientific">Novosphingobium nitrogenifigens DSM 19370</name>
    <dbReference type="NCBI Taxonomy" id="983920"/>
    <lineage>
        <taxon>Bacteria</taxon>
        <taxon>Pseudomonadati</taxon>
        <taxon>Pseudomonadota</taxon>
        <taxon>Alphaproteobacteria</taxon>
        <taxon>Sphingomonadales</taxon>
        <taxon>Sphingomonadaceae</taxon>
        <taxon>Novosphingobium</taxon>
    </lineage>
</organism>
<dbReference type="OrthoDB" id="9806708at2"/>
<name>F1Z8E1_9SPHN</name>
<dbReference type="eggNOG" id="COG0438">
    <property type="taxonomic scope" value="Bacteria"/>
</dbReference>
<dbReference type="AlphaFoldDB" id="F1Z8E1"/>
<dbReference type="Pfam" id="PF13692">
    <property type="entry name" value="Glyco_trans_1_4"/>
    <property type="match status" value="1"/>
</dbReference>
<dbReference type="Gene3D" id="3.40.50.2000">
    <property type="entry name" value="Glycogen Phosphorylase B"/>
    <property type="match status" value="2"/>
</dbReference>